<dbReference type="Gene3D" id="3.40.1280.10">
    <property type="match status" value="1"/>
</dbReference>
<dbReference type="GeneID" id="9499441"/>
<organism evidence="1 2">
    <name type="scientific">Acidilobus saccharovorans (strain DSM 16705 / JCM 18335 / VKM B-2471 / 345-15)</name>
    <dbReference type="NCBI Taxonomy" id="666510"/>
    <lineage>
        <taxon>Archaea</taxon>
        <taxon>Thermoproteota</taxon>
        <taxon>Thermoprotei</taxon>
        <taxon>Acidilobales</taxon>
        <taxon>Acidilobaceae</taxon>
        <taxon>Acidilobus</taxon>
    </lineage>
</organism>
<dbReference type="InterPro" id="IPR012340">
    <property type="entry name" value="NA-bd_OB-fold"/>
</dbReference>
<accession>D9Q2Q5</accession>
<dbReference type="AlphaFoldDB" id="D9Q2Q5"/>
<gene>
    <name evidence="1" type="ordered locus">ASAC_1188</name>
</gene>
<dbReference type="InterPro" id="IPR029028">
    <property type="entry name" value="Alpha/beta_knot_MTases"/>
</dbReference>
<dbReference type="Gene3D" id="2.40.50.140">
    <property type="entry name" value="Nucleic acid-binding proteins"/>
    <property type="match status" value="1"/>
</dbReference>
<protein>
    <recommendedName>
        <fullName evidence="3">RNA methyltransferase</fullName>
    </recommendedName>
</protein>
<evidence type="ECO:0000313" key="1">
    <source>
        <dbReference type="EMBL" id="ADL19593.1"/>
    </source>
</evidence>
<evidence type="ECO:0000313" key="2">
    <source>
        <dbReference type="Proteomes" id="UP000000346"/>
    </source>
</evidence>
<proteinExistence type="predicted"/>
<dbReference type="SUPFAM" id="SSF75217">
    <property type="entry name" value="alpha/beta knot"/>
    <property type="match status" value="1"/>
</dbReference>
<dbReference type="eggNOG" id="arCOG04069">
    <property type="taxonomic scope" value="Archaea"/>
</dbReference>
<dbReference type="STRING" id="666510.ASAC_1188"/>
<dbReference type="CDD" id="cd18086">
    <property type="entry name" value="HsC9orf114-like"/>
    <property type="match status" value="1"/>
</dbReference>
<dbReference type="InterPro" id="IPR029026">
    <property type="entry name" value="tRNA_m1G_MTases_N"/>
</dbReference>
<dbReference type="Pfam" id="PF02598">
    <property type="entry name" value="Methyltrn_RNA_3"/>
    <property type="match status" value="1"/>
</dbReference>
<dbReference type="InterPro" id="IPR003750">
    <property type="entry name" value="Put_MeTrfase-C9orf114-like"/>
</dbReference>
<dbReference type="PANTHER" id="PTHR12150">
    <property type="entry name" value="CLASS IV SAM-BINDING METHYLTRANSFERASE-RELATED"/>
    <property type="match status" value="1"/>
</dbReference>
<dbReference type="Proteomes" id="UP000000346">
    <property type="component" value="Chromosome"/>
</dbReference>
<keyword evidence="2" id="KW-1185">Reference proteome</keyword>
<name>D9Q2Q5_ACIS3</name>
<reference evidence="1 2" key="1">
    <citation type="journal article" date="2010" name="Appl. Environ. Microbiol.">
        <title>The genome sequence of the crenarchaeon Acidilobus saccharovorans supports a new order, Acidilobales, and suggests an important ecological role in terrestrial acidic hot springs.</title>
        <authorList>
            <person name="Mardanov A.V."/>
            <person name="Svetlitchnyi V.A."/>
            <person name="Beletsky A.V."/>
            <person name="Prokofeva M.I."/>
            <person name="Bonch-Osmolovskaya E.A."/>
            <person name="Ravin N.V."/>
            <person name="Skryabin K.G."/>
        </authorList>
    </citation>
    <scope>NUCLEOTIDE SEQUENCE [LARGE SCALE GENOMIC DNA]</scope>
    <source>
        <strain evidence="2">DSM 16705 / JCM 18335 / VKM B-2471 / 345-15</strain>
    </source>
</reference>
<dbReference type="RefSeq" id="WP_013267105.1">
    <property type="nucleotide sequence ID" value="NC_014374.1"/>
</dbReference>
<dbReference type="EMBL" id="CP001742">
    <property type="protein sequence ID" value="ADL19593.1"/>
    <property type="molecule type" value="Genomic_DNA"/>
</dbReference>
<dbReference type="KEGG" id="asc:ASAC_1188"/>
<evidence type="ECO:0008006" key="3">
    <source>
        <dbReference type="Google" id="ProtNLM"/>
    </source>
</evidence>
<dbReference type="OrthoDB" id="4144at2157"/>
<sequence>MISPPWPSPRRQHKLIVLLPASVLSVEQDLRDKTYKAGLISRALAIFRVDEVRIFLDEDSTHDDQETLSELLNYQVVPPHLKKRVVGLSEKLKYAGIMPPLNLPNHLPPRDLNEGDLIDVLIITRKGSQCSVYMGEAGEGLLKPCHFDVNDIVTARVIRRSGRQFELEPSSWGNIYTGYKVLRSGKLLTELQELKEQGVALVGTSKYGSTDYWLLRGLLGRPIALVLGGPKSGLLQYTSRKAFDLLINAAPLQGTETLRSEEALLASLTLLNTFLTD</sequence>
<dbReference type="PANTHER" id="PTHR12150:SF13">
    <property type="entry name" value="METHYLTRANSFERASE C9ORF114-RELATED"/>
    <property type="match status" value="1"/>
</dbReference>
<dbReference type="HOGENOM" id="CLU_017233_1_0_2"/>
<dbReference type="InParanoid" id="D9Q2Q5"/>